<dbReference type="AlphaFoldDB" id="A0A162NCE2"/>
<feature type="compositionally biased region" description="Polar residues" evidence="1">
    <location>
        <begin position="564"/>
        <end position="576"/>
    </location>
</feature>
<feature type="compositionally biased region" description="Basic residues" evidence="1">
    <location>
        <begin position="282"/>
        <end position="293"/>
    </location>
</feature>
<evidence type="ECO:0000313" key="3">
    <source>
        <dbReference type="Proteomes" id="UP000076584"/>
    </source>
</evidence>
<gene>
    <name evidence="2" type="ORF">CI238_05289</name>
</gene>
<feature type="compositionally biased region" description="Acidic residues" evidence="1">
    <location>
        <begin position="262"/>
        <end position="277"/>
    </location>
</feature>
<feature type="region of interest" description="Disordered" evidence="1">
    <location>
        <begin position="562"/>
        <end position="615"/>
    </location>
</feature>
<dbReference type="EMBL" id="LFIW01000570">
    <property type="protein sequence ID" value="KZL85790.1"/>
    <property type="molecule type" value="Genomic_DNA"/>
</dbReference>
<protein>
    <submittedName>
        <fullName evidence="2">Uncharacterized protein</fullName>
    </submittedName>
</protein>
<dbReference type="OrthoDB" id="4588818at2759"/>
<organism evidence="2 3">
    <name type="scientific">Colletotrichum incanum</name>
    <name type="common">Soybean anthracnose fungus</name>
    <dbReference type="NCBI Taxonomy" id="1573173"/>
    <lineage>
        <taxon>Eukaryota</taxon>
        <taxon>Fungi</taxon>
        <taxon>Dikarya</taxon>
        <taxon>Ascomycota</taxon>
        <taxon>Pezizomycotina</taxon>
        <taxon>Sordariomycetes</taxon>
        <taxon>Hypocreomycetidae</taxon>
        <taxon>Glomerellales</taxon>
        <taxon>Glomerellaceae</taxon>
        <taxon>Colletotrichum</taxon>
        <taxon>Colletotrichum spaethianum species complex</taxon>
    </lineage>
</organism>
<feature type="compositionally biased region" description="Basic and acidic residues" evidence="1">
    <location>
        <begin position="480"/>
        <end position="496"/>
    </location>
</feature>
<reference evidence="2 3" key="1">
    <citation type="submission" date="2015-06" db="EMBL/GenBank/DDBJ databases">
        <title>Survival trade-offs in plant roots during colonization by closely related pathogenic and mutualistic fungi.</title>
        <authorList>
            <person name="Hacquard S."/>
            <person name="Kracher B."/>
            <person name="Hiruma K."/>
            <person name="Weinman A."/>
            <person name="Muench P."/>
            <person name="Garrido Oter R."/>
            <person name="Ver Loren van Themaat E."/>
            <person name="Dallerey J.-F."/>
            <person name="Damm U."/>
            <person name="Henrissat B."/>
            <person name="Lespinet O."/>
            <person name="Thon M."/>
            <person name="Kemen E."/>
            <person name="McHardy A.C."/>
            <person name="Schulze-Lefert P."/>
            <person name="O'Connell R.J."/>
        </authorList>
    </citation>
    <scope>NUCLEOTIDE SEQUENCE [LARGE SCALE GENOMIC DNA]</scope>
    <source>
        <strain evidence="2 3">MAFF 238704</strain>
    </source>
</reference>
<feature type="region of interest" description="Disordered" evidence="1">
    <location>
        <begin position="480"/>
        <end position="519"/>
    </location>
</feature>
<feature type="compositionally biased region" description="Polar residues" evidence="1">
    <location>
        <begin position="294"/>
        <end position="310"/>
    </location>
</feature>
<feature type="compositionally biased region" description="Basic residues" evidence="1">
    <location>
        <begin position="314"/>
        <end position="324"/>
    </location>
</feature>
<name>A0A162NCE2_COLIC</name>
<comment type="caution">
    <text evidence="2">The sequence shown here is derived from an EMBL/GenBank/DDBJ whole genome shotgun (WGS) entry which is preliminary data.</text>
</comment>
<sequence length="1002" mass="111368">MALQDCPNPSSSTIDIDIDINISSAHRSLFSATEAALNFAASFHRDAQACRGTRERQQLHEIYRDKILAIDGIAANVAAAFLPFFRTFRSPRNGNHESWSDFDRLAQRGKKMRDRESQHLQHQSGVIAAWGLERFEHYDWHALPVPLLRQLRDLAVLMPHWEDVVDLLNSKMLARHELRVVHGKNKALRVGEHSPASKVQAPHSPVERSDILAALEWAQTKATSVAARREIAQSARCINGTPIRQFGLKLDVFGMVVPSTDNETEDGDDDHADDDASDGDHHRRFARPTKRTRLSFTSHGSSIFPSITASHETHKNRTRGRGHSVIRDSSSPGTESPKPEEYKESEESGVESEDHIARDDTSGNENSEPEEKRVEEGGGGDNTSKSDLPGLYAIMETRKSPITSSEVRDIEGIGLEVTSSRSEKEKRVSSIEDEEMVSEAVGRMPNTAILYLSEQGIAQEAEVGVEESIFRSLSIEIGVEKEATRSPSQDEHSHDTGDDDKTEAQFTETSLKEPVVGPYKLYGQNQRAKQSTPQGSMLQTTSHPVADRTFVTSYQVTAAVIGPGNSQSLPVTNSGESIGRAPTAEDAPSLYKSGPELQMRSSPVSLEDGPPPQQPTLLQSLQARHTDTVRRLVDDLGRPHISQDVVHQRRLQLNWLDPQRWARIYAEPEHRLGTSCVKSPEDADVWYLSWEVFRIYAESGHIFRRPVVIKQEFQDSGTYDIVDYVDMLWQRFPEQQVDVQNSMTGACSSMSLAEYCLAVADVGLSSSDAAAAISSVTNLRRLARADEPLLSRLPRFRLLSTLADRVAGTVGRSGHLVMNDVQGCLGFNLLAFAGAFSGSYVDPLIGSWVRCLSGLQIVAVATNLDAEDWRQFSEEGRGWSPRDKGRFIILEQDDVLLMPPGLRAVRATFAPEPCLMEGGMLWDECSIPETLEGLLWVVNNRKYTDGSIRFALQLFPFIDALEKWLDDENYVGQTSAQATVTERYQTVKVGIRSLRALLQLSL</sequence>
<feature type="region of interest" description="Disordered" evidence="1">
    <location>
        <begin position="259"/>
        <end position="388"/>
    </location>
</feature>
<proteinExistence type="predicted"/>
<keyword evidence="3" id="KW-1185">Reference proteome</keyword>
<dbReference type="Proteomes" id="UP000076584">
    <property type="component" value="Unassembled WGS sequence"/>
</dbReference>
<evidence type="ECO:0000313" key="2">
    <source>
        <dbReference type="EMBL" id="KZL85790.1"/>
    </source>
</evidence>
<evidence type="ECO:0000256" key="1">
    <source>
        <dbReference type="SAM" id="MobiDB-lite"/>
    </source>
</evidence>
<accession>A0A162NCE2</accession>
<feature type="compositionally biased region" description="Basic and acidic residues" evidence="1">
    <location>
        <begin position="337"/>
        <end position="361"/>
    </location>
</feature>
<dbReference type="STRING" id="1573173.A0A162NCE2"/>